<dbReference type="PANTHER" id="PTHR31143">
    <property type="match status" value="1"/>
</dbReference>
<dbReference type="InterPro" id="IPR027365">
    <property type="entry name" value="GNAT_acetyltra_YdfB-like"/>
</dbReference>
<evidence type="ECO:0000313" key="2">
    <source>
        <dbReference type="EMBL" id="RHJ90131.1"/>
    </source>
</evidence>
<dbReference type="OrthoDB" id="7054616at2"/>
<feature type="domain" description="N-acetyltransferase" evidence="1">
    <location>
        <begin position="98"/>
        <end position="235"/>
    </location>
</feature>
<dbReference type="Gene3D" id="3.40.630.110">
    <property type="entry name" value="GNAT acetyltransferase-like"/>
    <property type="match status" value="1"/>
</dbReference>
<dbReference type="InterPro" id="IPR042573">
    <property type="entry name" value="GNAT_acetyltra_N"/>
</dbReference>
<reference evidence="2 3" key="1">
    <citation type="submission" date="2018-08" db="EMBL/GenBank/DDBJ databases">
        <title>A genome reference for cultivated species of the human gut microbiota.</title>
        <authorList>
            <person name="Zou Y."/>
            <person name="Xue W."/>
            <person name="Luo G."/>
        </authorList>
    </citation>
    <scope>NUCLEOTIDE SEQUENCE [LARGE SCALE GENOMIC DNA]</scope>
    <source>
        <strain evidence="2 3">AM07-24</strain>
    </source>
</reference>
<dbReference type="EMBL" id="QRMS01000001">
    <property type="protein sequence ID" value="RHJ90131.1"/>
    <property type="molecule type" value="Genomic_DNA"/>
</dbReference>
<dbReference type="PANTHER" id="PTHR31143:SF2">
    <property type="entry name" value="FR47-LIKE DOMAIN-CONTAINING PROTEIN-RELATED"/>
    <property type="match status" value="1"/>
</dbReference>
<evidence type="ECO:0000313" key="3">
    <source>
        <dbReference type="Proteomes" id="UP000284841"/>
    </source>
</evidence>
<protein>
    <submittedName>
        <fullName evidence="2">GNAT family N-acetyltransferase</fullName>
    </submittedName>
</protein>
<dbReference type="AlphaFoldDB" id="A0A415E8P3"/>
<keyword evidence="2" id="KW-0808">Transferase</keyword>
<dbReference type="PROSITE" id="PS51186">
    <property type="entry name" value="GNAT"/>
    <property type="match status" value="1"/>
</dbReference>
<sequence length="235" mass="26250">MIWSCLQEHMGSVETDGSLPPASARISVGDFSFFAGMPDENLIQGANTPILGPRTENWEPVIEKVLGAEAIKAQRYAIKKEPEAFDCEILEKYAASLPAAYELRPIDQELYEQIMTKPWAKDLCSQFRDGDDYVRRGLGFAAVLRGDVVAGASSYTIYDDGIEIEIDTNKEFRNRGFASACGSRLILECLSRGLYPSWDAHDLRSVSLAEKLGYHRDQPYNVYFLKSSCDDLIDA</sequence>
<dbReference type="InterPro" id="IPR016181">
    <property type="entry name" value="Acyl_CoA_acyltransferase"/>
</dbReference>
<name>A0A415E8P3_9FIRM</name>
<dbReference type="InterPro" id="IPR000182">
    <property type="entry name" value="GNAT_dom"/>
</dbReference>
<dbReference type="Gene3D" id="3.40.630.30">
    <property type="match status" value="1"/>
</dbReference>
<accession>A0A415E8P3</accession>
<proteinExistence type="predicted"/>
<dbReference type="GO" id="GO:0016747">
    <property type="term" value="F:acyltransferase activity, transferring groups other than amino-acyl groups"/>
    <property type="evidence" value="ECO:0007669"/>
    <property type="project" value="InterPro"/>
</dbReference>
<evidence type="ECO:0000259" key="1">
    <source>
        <dbReference type="PROSITE" id="PS51186"/>
    </source>
</evidence>
<dbReference type="Proteomes" id="UP000284841">
    <property type="component" value="Unassembled WGS sequence"/>
</dbReference>
<dbReference type="Pfam" id="PF12746">
    <property type="entry name" value="GNAT_acetyltran"/>
    <property type="match status" value="1"/>
</dbReference>
<dbReference type="SUPFAM" id="SSF55729">
    <property type="entry name" value="Acyl-CoA N-acyltransferases (Nat)"/>
    <property type="match status" value="1"/>
</dbReference>
<comment type="caution">
    <text evidence="2">The sequence shown here is derived from an EMBL/GenBank/DDBJ whole genome shotgun (WGS) entry which is preliminary data.</text>
</comment>
<dbReference type="STRING" id="1776384.GCA_900086585_03462"/>
<organism evidence="2 3">
    <name type="scientific">Emergencia timonensis</name>
    <dbReference type="NCBI Taxonomy" id="1776384"/>
    <lineage>
        <taxon>Bacteria</taxon>
        <taxon>Bacillati</taxon>
        <taxon>Bacillota</taxon>
        <taxon>Clostridia</taxon>
        <taxon>Peptostreptococcales</taxon>
        <taxon>Anaerovoracaceae</taxon>
        <taxon>Emergencia</taxon>
    </lineage>
</organism>
<keyword evidence="3" id="KW-1185">Reference proteome</keyword>
<gene>
    <name evidence="2" type="ORF">DW099_05825</name>
</gene>